<organism evidence="1 2">
    <name type="scientific">Steinernema carpocapsae</name>
    <name type="common">Entomopathogenic nematode</name>
    <dbReference type="NCBI Taxonomy" id="34508"/>
    <lineage>
        <taxon>Eukaryota</taxon>
        <taxon>Metazoa</taxon>
        <taxon>Ecdysozoa</taxon>
        <taxon>Nematoda</taxon>
        <taxon>Chromadorea</taxon>
        <taxon>Rhabditida</taxon>
        <taxon>Tylenchina</taxon>
        <taxon>Panagrolaimomorpha</taxon>
        <taxon>Strongyloidoidea</taxon>
        <taxon>Steinernematidae</taxon>
        <taxon>Steinernema</taxon>
    </lineage>
</organism>
<proteinExistence type="predicted"/>
<dbReference type="Proteomes" id="UP000298663">
    <property type="component" value="Unassembled WGS sequence"/>
</dbReference>
<dbReference type="EMBL" id="AZBU02000005">
    <property type="protein sequence ID" value="TKR77269.1"/>
    <property type="molecule type" value="Genomic_DNA"/>
</dbReference>
<reference evidence="1 2" key="1">
    <citation type="journal article" date="2015" name="Genome Biol.">
        <title>Comparative genomics of Steinernema reveals deeply conserved gene regulatory networks.</title>
        <authorList>
            <person name="Dillman A.R."/>
            <person name="Macchietto M."/>
            <person name="Porter C.F."/>
            <person name="Rogers A."/>
            <person name="Williams B."/>
            <person name="Antoshechkin I."/>
            <person name="Lee M.M."/>
            <person name="Goodwin Z."/>
            <person name="Lu X."/>
            <person name="Lewis E.E."/>
            <person name="Goodrich-Blair H."/>
            <person name="Stock S.P."/>
            <person name="Adams B.J."/>
            <person name="Sternberg P.W."/>
            <person name="Mortazavi A."/>
        </authorList>
    </citation>
    <scope>NUCLEOTIDE SEQUENCE [LARGE SCALE GENOMIC DNA]</scope>
    <source>
        <strain evidence="1 2">ALL</strain>
    </source>
</reference>
<comment type="caution">
    <text evidence="1">The sequence shown here is derived from an EMBL/GenBank/DDBJ whole genome shotgun (WGS) entry which is preliminary data.</text>
</comment>
<keyword evidence="2" id="KW-1185">Reference proteome</keyword>
<sequence length="68" mass="7680">MNHSFARERAFLVRKANKRTLQRNFGYFGVSLGNALKRGGSERAIRGLRALVELVDLLRFDLGESGWG</sequence>
<evidence type="ECO:0000313" key="1">
    <source>
        <dbReference type="EMBL" id="TKR77269.1"/>
    </source>
</evidence>
<gene>
    <name evidence="1" type="ORF">L596_018272</name>
</gene>
<accession>A0A4U5N469</accession>
<reference evidence="1 2" key="2">
    <citation type="journal article" date="2019" name="G3 (Bethesda)">
        <title>Hybrid Assembly of the Genome of the Entomopathogenic Nematode Steinernema carpocapsae Identifies the X-Chromosome.</title>
        <authorList>
            <person name="Serra L."/>
            <person name="Macchietto M."/>
            <person name="Macias-Munoz A."/>
            <person name="McGill C.J."/>
            <person name="Rodriguez I.M."/>
            <person name="Rodriguez B."/>
            <person name="Murad R."/>
            <person name="Mortazavi A."/>
        </authorList>
    </citation>
    <scope>NUCLEOTIDE SEQUENCE [LARGE SCALE GENOMIC DNA]</scope>
    <source>
        <strain evidence="1 2">ALL</strain>
    </source>
</reference>
<protein>
    <submittedName>
        <fullName evidence="1">Uncharacterized protein</fullName>
    </submittedName>
</protein>
<evidence type="ECO:0000313" key="2">
    <source>
        <dbReference type="Proteomes" id="UP000298663"/>
    </source>
</evidence>
<name>A0A4U5N469_STECR</name>
<dbReference type="AlphaFoldDB" id="A0A4U5N469"/>